<evidence type="ECO:0000256" key="2">
    <source>
        <dbReference type="RuleBase" id="RU362080"/>
    </source>
</evidence>
<dbReference type="InterPro" id="IPR051405">
    <property type="entry name" value="phD/YefM_antitoxin"/>
</dbReference>
<dbReference type="InterPro" id="IPR006442">
    <property type="entry name" value="Antitoxin_Phd/YefM"/>
</dbReference>
<reference evidence="3 4" key="1">
    <citation type="submission" date="2014-03" db="EMBL/GenBank/DDBJ databases">
        <title>The draft genome sequence of Thalassospira mesophila JCM 18969.</title>
        <authorList>
            <person name="Lai Q."/>
            <person name="Shao Z."/>
        </authorList>
    </citation>
    <scope>NUCLEOTIDE SEQUENCE [LARGE SCALE GENOMIC DNA]</scope>
    <source>
        <strain evidence="3 4">JCM 18969</strain>
    </source>
</reference>
<organism evidence="3 4">
    <name type="scientific">Thalassospira mesophila</name>
    <dbReference type="NCBI Taxonomy" id="1293891"/>
    <lineage>
        <taxon>Bacteria</taxon>
        <taxon>Pseudomonadati</taxon>
        <taxon>Pseudomonadota</taxon>
        <taxon>Alphaproteobacteria</taxon>
        <taxon>Rhodospirillales</taxon>
        <taxon>Thalassospiraceae</taxon>
        <taxon>Thalassospira</taxon>
    </lineage>
</organism>
<dbReference type="AlphaFoldDB" id="A0A1Y2KZX5"/>
<dbReference type="STRING" id="1293891.TMES_11135"/>
<dbReference type="Proteomes" id="UP000193391">
    <property type="component" value="Unassembled WGS sequence"/>
</dbReference>
<dbReference type="PANTHER" id="PTHR33713">
    <property type="entry name" value="ANTITOXIN YAFN-RELATED"/>
    <property type="match status" value="1"/>
</dbReference>
<evidence type="ECO:0000313" key="3">
    <source>
        <dbReference type="EMBL" id="OSQ38395.1"/>
    </source>
</evidence>
<comment type="similarity">
    <text evidence="1 2">Belongs to the phD/YefM antitoxin family.</text>
</comment>
<dbReference type="Gene3D" id="1.10.1220.170">
    <property type="match status" value="1"/>
</dbReference>
<dbReference type="Gene3D" id="3.40.1620.10">
    <property type="entry name" value="YefM-like domain"/>
    <property type="match status" value="1"/>
</dbReference>
<dbReference type="OrthoDB" id="9802003at2"/>
<dbReference type="InterPro" id="IPR036165">
    <property type="entry name" value="YefM-like_sf"/>
</dbReference>
<sequence>MHVLTYSRARQNFADLMKTANTDHTPIHITQKSGDDVVIISKADFDSMLETMHLLSSPQNAQRLNTAIAELEADKGIERPLIEE</sequence>
<proteinExistence type="inferred from homology"/>
<accession>A0A1Y2KZX5</accession>
<dbReference type="RefSeq" id="WP_085582473.1">
    <property type="nucleotide sequence ID" value="NZ_JFKA01000004.1"/>
</dbReference>
<gene>
    <name evidence="3" type="ORF">TMES_11135</name>
</gene>
<dbReference type="EMBL" id="JFKA01000004">
    <property type="protein sequence ID" value="OSQ38395.1"/>
    <property type="molecule type" value="Genomic_DNA"/>
</dbReference>
<name>A0A1Y2KZX5_9PROT</name>
<dbReference type="NCBIfam" id="TIGR01552">
    <property type="entry name" value="phd_fam"/>
    <property type="match status" value="1"/>
</dbReference>
<keyword evidence="4" id="KW-1185">Reference proteome</keyword>
<dbReference type="SUPFAM" id="SSF143120">
    <property type="entry name" value="YefM-like"/>
    <property type="match status" value="1"/>
</dbReference>
<comment type="function">
    <text evidence="2">Antitoxin component of a type II toxin-antitoxin (TA) system.</text>
</comment>
<dbReference type="PANTHER" id="PTHR33713:SF6">
    <property type="entry name" value="ANTITOXIN YEFM"/>
    <property type="match status" value="1"/>
</dbReference>
<protein>
    <recommendedName>
        <fullName evidence="2">Antitoxin</fullName>
    </recommendedName>
</protein>
<dbReference type="Pfam" id="PF02604">
    <property type="entry name" value="PhdYeFM_antitox"/>
    <property type="match status" value="1"/>
</dbReference>
<comment type="caution">
    <text evidence="3">The sequence shown here is derived from an EMBL/GenBank/DDBJ whole genome shotgun (WGS) entry which is preliminary data.</text>
</comment>
<evidence type="ECO:0000256" key="1">
    <source>
        <dbReference type="ARBA" id="ARBA00009981"/>
    </source>
</evidence>
<evidence type="ECO:0000313" key="4">
    <source>
        <dbReference type="Proteomes" id="UP000193391"/>
    </source>
</evidence>